<proteinExistence type="inferred from homology"/>
<accession>A0A1I4A223</accession>
<feature type="chain" id="PRO_5011572600" evidence="2">
    <location>
        <begin position="21"/>
        <end position="318"/>
    </location>
</feature>
<dbReference type="InterPro" id="IPR042100">
    <property type="entry name" value="Bug_dom1"/>
</dbReference>
<dbReference type="Gene3D" id="3.40.190.150">
    <property type="entry name" value="Bordetella uptake gene, domain 1"/>
    <property type="match status" value="1"/>
</dbReference>
<dbReference type="STRING" id="1123062.SAMN02745775_10378"/>
<name>A0A1I4A223_9PROT</name>
<feature type="signal peptide" evidence="2">
    <location>
        <begin position="1"/>
        <end position="20"/>
    </location>
</feature>
<keyword evidence="3" id="KW-0675">Receptor</keyword>
<dbReference type="SUPFAM" id="SSF53850">
    <property type="entry name" value="Periplasmic binding protein-like II"/>
    <property type="match status" value="1"/>
</dbReference>
<dbReference type="InterPro" id="IPR005064">
    <property type="entry name" value="BUG"/>
</dbReference>
<dbReference type="CDD" id="cd07012">
    <property type="entry name" value="PBP2_Bug_TTT"/>
    <property type="match status" value="1"/>
</dbReference>
<gene>
    <name evidence="3" type="ORF">SAMN02745775_10378</name>
</gene>
<sequence length="318" mass="33119">MMTLTRRALPALLLATPAIAQPTWPTRPVRLVVPFAPGGPADILARMLAEFLTPRLGQPCIVENHAGAGGMIGTRVAATSNDAHTLLLGSVSMTIVPHLATQPVGYDVTADFVPVGLVASAPFVLVVPASSPLRDLPGLVAASRARPLNAGNSGNGTLSHLAIEVFRSRTGAAVESVAYRGEGQMLPDLVAGTIGFSFASLSSALPLIRDGRLRALAVLGPARLEALPDVPTLAEQGVRDVEADGWQALFASKAVPAAGVDRLRRLLAEALADPAIAARITGFGLTRAARDPAAFATLFTEEYRRWGEVVRAGGIRAE</sequence>
<evidence type="ECO:0000313" key="4">
    <source>
        <dbReference type="Proteomes" id="UP000199473"/>
    </source>
</evidence>
<dbReference type="EMBL" id="FOSQ01000003">
    <property type="protein sequence ID" value="SFK50414.1"/>
    <property type="molecule type" value="Genomic_DNA"/>
</dbReference>
<protein>
    <submittedName>
        <fullName evidence="3">Tripartite-type tricarboxylate transporter, receptor component TctC</fullName>
    </submittedName>
</protein>
<dbReference type="RefSeq" id="WP_175533864.1">
    <property type="nucleotide sequence ID" value="NZ_FOSQ01000003.1"/>
</dbReference>
<dbReference type="Pfam" id="PF03401">
    <property type="entry name" value="TctC"/>
    <property type="match status" value="1"/>
</dbReference>
<keyword evidence="2" id="KW-0732">Signal</keyword>
<dbReference type="PANTHER" id="PTHR42928">
    <property type="entry name" value="TRICARBOXYLATE-BINDING PROTEIN"/>
    <property type="match status" value="1"/>
</dbReference>
<organism evidence="3 4">
    <name type="scientific">Falsiroseomonas stagni DSM 19981</name>
    <dbReference type="NCBI Taxonomy" id="1123062"/>
    <lineage>
        <taxon>Bacteria</taxon>
        <taxon>Pseudomonadati</taxon>
        <taxon>Pseudomonadota</taxon>
        <taxon>Alphaproteobacteria</taxon>
        <taxon>Acetobacterales</taxon>
        <taxon>Roseomonadaceae</taxon>
        <taxon>Falsiroseomonas</taxon>
    </lineage>
</organism>
<dbReference type="AlphaFoldDB" id="A0A1I4A223"/>
<evidence type="ECO:0000256" key="1">
    <source>
        <dbReference type="ARBA" id="ARBA00006987"/>
    </source>
</evidence>
<dbReference type="PANTHER" id="PTHR42928:SF5">
    <property type="entry name" value="BLR1237 PROTEIN"/>
    <property type="match status" value="1"/>
</dbReference>
<evidence type="ECO:0000313" key="3">
    <source>
        <dbReference type="EMBL" id="SFK50414.1"/>
    </source>
</evidence>
<evidence type="ECO:0000256" key="2">
    <source>
        <dbReference type="SAM" id="SignalP"/>
    </source>
</evidence>
<reference evidence="3 4" key="1">
    <citation type="submission" date="2016-10" db="EMBL/GenBank/DDBJ databases">
        <authorList>
            <person name="de Groot N.N."/>
        </authorList>
    </citation>
    <scope>NUCLEOTIDE SEQUENCE [LARGE SCALE GENOMIC DNA]</scope>
    <source>
        <strain evidence="3 4">DSM 19981</strain>
    </source>
</reference>
<dbReference type="Gene3D" id="3.40.190.10">
    <property type="entry name" value="Periplasmic binding protein-like II"/>
    <property type="match status" value="1"/>
</dbReference>
<dbReference type="Proteomes" id="UP000199473">
    <property type="component" value="Unassembled WGS sequence"/>
</dbReference>
<keyword evidence="4" id="KW-1185">Reference proteome</keyword>
<dbReference type="PIRSF" id="PIRSF017082">
    <property type="entry name" value="YflP"/>
    <property type="match status" value="1"/>
</dbReference>
<comment type="similarity">
    <text evidence="1">Belongs to the UPF0065 (bug) family.</text>
</comment>